<protein>
    <recommendedName>
        <fullName evidence="3">ATP-grasp domain-containing protein</fullName>
    </recommendedName>
</protein>
<dbReference type="Proteomes" id="UP000001176">
    <property type="component" value="Chromosome"/>
</dbReference>
<evidence type="ECO:0000313" key="2">
    <source>
        <dbReference type="Proteomes" id="UP000001176"/>
    </source>
</evidence>
<dbReference type="RefSeq" id="WP_012225066.1">
    <property type="nucleotide sequence ID" value="NC_010125.1"/>
</dbReference>
<dbReference type="KEGG" id="gdi:GDI1643"/>
<sequence length="428" mass="47182">MSLLDTSPGAAGALVLSDSEEQGAAPPLLGLAELFRTALQEVDIARHVPGLIARAEREADAYALLDLALIHQLRFQKESGLAILGEALKLRQVFRIASGGDQALHLLVIKTPGDLTANTPLECILENAGMTIDVLYVGPGLEWPARLPPHDLVFVAIGEADSHRATLAQLAVYLKDWPRSVLNRPQNVPHLSRAEAFDVLHDVPGLCMTPTYRIDRAALEQLATGAVSLPHQWGDLRFPIIVRPQGAHGGIQLSRIEAAEDIAVYLRQADAERFFVSNFIDYASADGLFRKFRVVLIDGHPFLAHMGISEHWVVHYPYKEMKADPARRAEEASRMARFDDDFAVRHGRAMAAIHERIGLDYVGFDCAETRDGDLLVFELSNALVIHAADDPALFPYKIPQMQKIFHAFRDMLSAKARRNGEHTDAAGL</sequence>
<evidence type="ECO:0000313" key="1">
    <source>
        <dbReference type="EMBL" id="CAP55586.1"/>
    </source>
</evidence>
<dbReference type="OrthoDB" id="460582at2"/>
<organism evidence="1 2">
    <name type="scientific">Gluconacetobacter diazotrophicus (strain ATCC 49037 / DSM 5601 / CCUG 37298 / CIP 103539 / LMG 7603 / PAl5)</name>
    <dbReference type="NCBI Taxonomy" id="272568"/>
    <lineage>
        <taxon>Bacteria</taxon>
        <taxon>Pseudomonadati</taxon>
        <taxon>Pseudomonadota</taxon>
        <taxon>Alphaproteobacteria</taxon>
        <taxon>Acetobacterales</taxon>
        <taxon>Acetobacteraceae</taxon>
        <taxon>Gluconacetobacter</taxon>
    </lineage>
</organism>
<proteinExistence type="predicted"/>
<accession>A9HH34</accession>
<dbReference type="EMBL" id="AM889285">
    <property type="protein sequence ID" value="CAP55586.1"/>
    <property type="molecule type" value="Genomic_DNA"/>
</dbReference>
<reference evidence="1 2" key="1">
    <citation type="journal article" date="2009" name="BMC Genomics">
        <title>Complete genome sequence of the sugarcane nitrogen-fixing endophyte Gluconacetobacter diazotrophicus Pal5.</title>
        <authorList>
            <person name="Bertalan M."/>
            <person name="Albano R."/>
            <person name="Padua V."/>
            <person name="Rouws L."/>
            <person name="Rojas C."/>
            <person name="Hemerly A."/>
            <person name="Teixeira K."/>
            <person name="Schwab S."/>
            <person name="Araujo J."/>
            <person name="Oliveira A."/>
            <person name="Franca L."/>
            <person name="Magalhaes V."/>
            <person name="Alqueres S."/>
            <person name="Cardoso A."/>
            <person name="Almeida W."/>
            <person name="Loureiro M.M."/>
            <person name="Nogueira E."/>
            <person name="Cidade D."/>
            <person name="Oliveira D."/>
            <person name="Simao T."/>
            <person name="Macedo J."/>
            <person name="Valadao A."/>
            <person name="Dreschsel M."/>
            <person name="Freitas F."/>
            <person name="Vidal M."/>
            <person name="Guedes H."/>
            <person name="Rodrigues E."/>
            <person name="Meneses C."/>
            <person name="Brioso P."/>
            <person name="Pozzer L."/>
            <person name="Figueiredo D."/>
            <person name="Montano H."/>
            <person name="Junior J."/>
            <person name="Filho G."/>
            <person name="Flores V."/>
            <person name="Ferreira B."/>
            <person name="Branco A."/>
            <person name="Gonzalez P."/>
            <person name="Guillobel H."/>
            <person name="Lemos M."/>
            <person name="Seibel L."/>
            <person name="Macedo J."/>
            <person name="Alves-Ferreira M."/>
            <person name="Sachetto-Martins G."/>
            <person name="Coelho A."/>
            <person name="Santos E."/>
            <person name="Amaral G."/>
            <person name="Neves A."/>
            <person name="Pacheco A.B."/>
            <person name="Carvalho D."/>
            <person name="Lery L."/>
            <person name="Bisch P."/>
            <person name="Rossle S.C."/>
            <person name="Urmenyi T."/>
            <person name="Kruger W.V."/>
            <person name="Martins O."/>
            <person name="Baldani J.I."/>
            <person name="Ferreira P.C."/>
        </authorList>
    </citation>
    <scope>NUCLEOTIDE SEQUENCE [LARGE SCALE GENOMIC DNA]</scope>
    <source>
        <strain evidence="2">ATCC 49037 / DSM 5601 / CCUG 37298 / CIP 103539 / LMG 7603 / PAl5</strain>
    </source>
</reference>
<dbReference type="SUPFAM" id="SSF56059">
    <property type="entry name" value="Glutathione synthetase ATP-binding domain-like"/>
    <property type="match status" value="1"/>
</dbReference>
<name>A9HH34_GLUDA</name>
<keyword evidence="2" id="KW-1185">Reference proteome</keyword>
<gene>
    <name evidence="1" type="ordered locus">GDI1643</name>
</gene>
<evidence type="ECO:0008006" key="3">
    <source>
        <dbReference type="Google" id="ProtNLM"/>
    </source>
</evidence>
<dbReference type="AlphaFoldDB" id="A9HH34"/>